<protein>
    <recommendedName>
        <fullName evidence="2">Protein phosphatase 1 regulatory subunit 21 N-terminal domain-containing protein</fullName>
    </recommendedName>
</protein>
<accession>A0A6B2KY86</accession>
<dbReference type="GO" id="GO:0016020">
    <property type="term" value="C:membrane"/>
    <property type="evidence" value="ECO:0007669"/>
    <property type="project" value="TreeGrafter"/>
</dbReference>
<dbReference type="SMART" id="SM01254">
    <property type="entry name" value="KLRAQ"/>
    <property type="match status" value="1"/>
</dbReference>
<name>A0A6B2KY86_9EUKA</name>
<dbReference type="AlphaFoldDB" id="A0A6B2KY86"/>
<reference evidence="3" key="1">
    <citation type="journal article" date="2020" name="J. Eukaryot. Microbiol.">
        <title>De novo Sequencing, Assembly and Annotation of the Transcriptome for the Free-Living Testate Amoeba Arcella intermedia.</title>
        <authorList>
            <person name="Ribeiro G.M."/>
            <person name="Porfirio-Sousa A.L."/>
            <person name="Maurer-Alcala X.X."/>
            <person name="Katz L.A."/>
            <person name="Lahr D.J.G."/>
        </authorList>
    </citation>
    <scope>NUCLEOTIDE SEQUENCE</scope>
</reference>
<sequence>MLEEYTKVTQNVGILKNAYLKEQETKVELAKKLQEVEIKCSKWEEENEILTFNNDRLTKRVAMLQDELETSQSKSSSGWFSWGGSKEEAALQEKIKLLTEELSRANDSNVELHEKMASLKEEQSQSIELLTKKMTKLKEELEIKQLEIDDNKALHMKLQDELTNEKNNALKKVKDIETTYQDLEQQFNGKKKEIELLVEKHQLEMKKARDIILRQVSFDDTKFSRLNAFNVPTFDKGAQTKLKDSFIVGSVIVNDLLNSMSVESATERERIALLKKFSRALGLDSQLISVNEKLDEILTEFNKFLSPLKDSFAIIFSEFKDKELISEGSKKIFIQNLNAFITYHQKISTSKQLILQEESKQKDCVKTTQQLNTKQQNSEVDFQNGLERILVSLTILCDIEVKSSKKEFIILFQRILESLQLIATSKKEIVESMGAKFAKEHEDAFINPKKKAINEKLEENTKATSLHFNKLLQNLGNYVSIISNPPPKPVRGALLPSQSGLLFNDHEKLQSKAEKFMTILNNQLTTSPSISYKEQLKNSEELQKLKQHLQLSQTASQALKGENEALEQERKKLLSDMALMKDQLAEKKSQLTQLLAELAQARLNIPTQPVLVGTGSKADEKGAQGKKWSMVVMDESGNQSNSLNVSEQDRERESKLKHFYLEKFTQLELQLQITDSKAIDLFQRKEKLEEQLRKAQQEKDNTQKCIQDLQKQLELSNESLESTRTNYEQQLRDFSEHVIELSSKMNSYKEELDLIKAFKVRCGKCKTWNTVEWLMGEGKNGRVCSNGNHPSSLNFA</sequence>
<feature type="coiled-coil region" evidence="1">
    <location>
        <begin position="549"/>
        <end position="604"/>
    </location>
</feature>
<dbReference type="Pfam" id="PF21636">
    <property type="entry name" value="PPP1R21_C"/>
    <property type="match status" value="1"/>
</dbReference>
<feature type="domain" description="Protein phosphatase 1 regulatory subunit 21 N-terminal" evidence="2">
    <location>
        <begin position="1"/>
        <end position="102"/>
    </location>
</feature>
<dbReference type="InterPro" id="IPR049372">
    <property type="entry name" value="PPP1R21_C"/>
</dbReference>
<dbReference type="GO" id="GO:0005769">
    <property type="term" value="C:early endosome"/>
    <property type="evidence" value="ECO:0007669"/>
    <property type="project" value="TreeGrafter"/>
</dbReference>
<evidence type="ECO:0000313" key="3">
    <source>
        <dbReference type="EMBL" id="NDV29611.1"/>
    </source>
</evidence>
<dbReference type="EMBL" id="GIBP01000642">
    <property type="protein sequence ID" value="NDV29611.1"/>
    <property type="molecule type" value="Transcribed_RNA"/>
</dbReference>
<dbReference type="InterPro" id="IPR040024">
    <property type="entry name" value="PPP1R21"/>
</dbReference>
<evidence type="ECO:0000259" key="2">
    <source>
        <dbReference type="SMART" id="SM01254"/>
    </source>
</evidence>
<dbReference type="PANTHER" id="PTHR21448">
    <property type="entry name" value="SMOOTH MUSCLE MYOSIN HEAVY CHAIN-RELATED"/>
    <property type="match status" value="1"/>
</dbReference>
<dbReference type="InterPro" id="IPR019343">
    <property type="entry name" value="PPP1R21_N"/>
</dbReference>
<proteinExistence type="predicted"/>
<feature type="coiled-coil region" evidence="1">
    <location>
        <begin position="26"/>
        <end position="211"/>
    </location>
</feature>
<feature type="coiled-coil region" evidence="1">
    <location>
        <begin position="678"/>
        <end position="737"/>
    </location>
</feature>
<dbReference type="PANTHER" id="PTHR21448:SF0">
    <property type="entry name" value="PROTEIN PHOSPHATASE 1 REGULATORY SUBUNIT 21"/>
    <property type="match status" value="1"/>
</dbReference>
<dbReference type="Pfam" id="PF10205">
    <property type="entry name" value="KLRAQ"/>
    <property type="match status" value="1"/>
</dbReference>
<evidence type="ECO:0000256" key="1">
    <source>
        <dbReference type="SAM" id="Coils"/>
    </source>
</evidence>
<keyword evidence="1" id="KW-0175">Coiled coil</keyword>
<organism evidence="3">
    <name type="scientific">Arcella intermedia</name>
    <dbReference type="NCBI Taxonomy" id="1963864"/>
    <lineage>
        <taxon>Eukaryota</taxon>
        <taxon>Amoebozoa</taxon>
        <taxon>Tubulinea</taxon>
        <taxon>Elardia</taxon>
        <taxon>Arcellinida</taxon>
        <taxon>Sphaerothecina</taxon>
        <taxon>Arcellidae</taxon>
        <taxon>Arcella</taxon>
    </lineage>
</organism>